<evidence type="ECO:0000256" key="4">
    <source>
        <dbReference type="ARBA" id="ARBA00022801"/>
    </source>
</evidence>
<evidence type="ECO:0000313" key="9">
    <source>
        <dbReference type="EMBL" id="MFC5730559.1"/>
    </source>
</evidence>
<comment type="cofactor">
    <cofactor evidence="7">
        <name>Zn(2+)</name>
        <dbReference type="ChEBI" id="CHEBI:29105"/>
    </cofactor>
    <text evidence="7">Binds 1 zinc ion.</text>
</comment>
<keyword evidence="3 7" id="KW-0479">Metal-binding</keyword>
<dbReference type="InterPro" id="IPR001567">
    <property type="entry name" value="Pept_M3A_M3B_dom"/>
</dbReference>
<dbReference type="Gene3D" id="3.40.390.10">
    <property type="entry name" value="Collagenase (Catalytic Domain)"/>
    <property type="match status" value="1"/>
</dbReference>
<accession>A0ABW0ZHW5</accession>
<comment type="similarity">
    <text evidence="1 7">Belongs to the peptidase M3 family.</text>
</comment>
<dbReference type="InterPro" id="IPR024077">
    <property type="entry name" value="Neurolysin/TOP_dom2"/>
</dbReference>
<keyword evidence="4 7" id="KW-0378">Hydrolase</keyword>
<dbReference type="Pfam" id="PF01432">
    <property type="entry name" value="Peptidase_M3"/>
    <property type="match status" value="1"/>
</dbReference>
<dbReference type="EMBL" id="JBHSNS010000009">
    <property type="protein sequence ID" value="MFC5730559.1"/>
    <property type="molecule type" value="Genomic_DNA"/>
</dbReference>
<sequence length="674" mass="74919">MIDALLDASDLPHQLPRFADIADEDFGPALDAAMAEQLELIAAITENPVPANFDNTVVPLERSGVRLTRVLRIFWNKAGADSNDTIDAVRSQYASRLAAHSDAILLDAALWARLQMVHGQREQLDPEARYLVERYVTEFRLAGAALVEDDKERLRELNGRISSQETAFELALQADSTELAVEVADVAELDGLTQGEISAAAAAAEARRIDAKYLLTLVLPTAHPYLASLTDRDVRRRLSEAQRARGSRGGPHDTRAIVLDIVRLRAERARLLGFDNHAALVTADNTAGTPDAVRTMLERLAGPAARNARREQQALSEEAGFSVEPWDWSFYAEKVRTATYDVDLAALRPWFEAERVLRDGVFFAAGRLYGLSFQERSDLQGYHPDVRIFEVSQDGTPIGLYLLDLYTRDSKRGGAWMSSLVSQAELLGTKTAVVVNNLNVPKPAPGEATLLTWDETRTLFHEFGHALHGLLARATYPKLSGTNVFRDFVEYPSQVNEMWILWPEVLANYAVHHETGEPIPPGVVERLKAAEVFNEGFKTSEYLAAALLDLAWHELAPEDVPTDPEQVLAFEREALARVGLDNPAVPPRYATPYFAHSFSSGYASAYYSYIWSEVLDADTVAWFQDHGGLTRENGDLYRQYVVGIGGTRDPLESYREWRGRPAPIEPLLERRGLA</sequence>
<evidence type="ECO:0000256" key="6">
    <source>
        <dbReference type="ARBA" id="ARBA00023049"/>
    </source>
</evidence>
<evidence type="ECO:0000313" key="10">
    <source>
        <dbReference type="Proteomes" id="UP001596072"/>
    </source>
</evidence>
<dbReference type="Proteomes" id="UP001596072">
    <property type="component" value="Unassembled WGS sequence"/>
</dbReference>
<proteinExistence type="inferred from homology"/>
<evidence type="ECO:0000259" key="8">
    <source>
        <dbReference type="Pfam" id="PF01432"/>
    </source>
</evidence>
<evidence type="ECO:0000256" key="7">
    <source>
        <dbReference type="RuleBase" id="RU003435"/>
    </source>
</evidence>
<dbReference type="InterPro" id="IPR045090">
    <property type="entry name" value="Pept_M3A_M3B"/>
</dbReference>
<organism evidence="9 10">
    <name type="scientific">Nocardioides vastitatis</name>
    <dbReference type="NCBI Taxonomy" id="2568655"/>
    <lineage>
        <taxon>Bacteria</taxon>
        <taxon>Bacillati</taxon>
        <taxon>Actinomycetota</taxon>
        <taxon>Actinomycetes</taxon>
        <taxon>Propionibacteriales</taxon>
        <taxon>Nocardioidaceae</taxon>
        <taxon>Nocardioides</taxon>
    </lineage>
</organism>
<dbReference type="PANTHER" id="PTHR43660:SF1">
    <property type="entry name" value="DIPEPTIDYL CARBOXYPEPTIDASE"/>
    <property type="match status" value="1"/>
</dbReference>
<keyword evidence="5 7" id="KW-0862">Zinc</keyword>
<protein>
    <submittedName>
        <fullName evidence="9">M3 family metallopeptidase</fullName>
    </submittedName>
</protein>
<keyword evidence="2 7" id="KW-0645">Protease</keyword>
<dbReference type="PANTHER" id="PTHR43660">
    <property type="entry name" value="DIPEPTIDYL CARBOXYPEPTIDASE"/>
    <property type="match status" value="1"/>
</dbReference>
<keyword evidence="6 7" id="KW-0482">Metalloprotease</keyword>
<dbReference type="RefSeq" id="WP_136436355.1">
    <property type="nucleotide sequence ID" value="NZ_JBHSNS010000009.1"/>
</dbReference>
<dbReference type="InterPro" id="IPR024079">
    <property type="entry name" value="MetalloPept_cat_dom_sf"/>
</dbReference>
<evidence type="ECO:0000256" key="5">
    <source>
        <dbReference type="ARBA" id="ARBA00022833"/>
    </source>
</evidence>
<dbReference type="SUPFAM" id="SSF55486">
    <property type="entry name" value="Metalloproteases ('zincins'), catalytic domain"/>
    <property type="match status" value="1"/>
</dbReference>
<dbReference type="Gene3D" id="1.10.1370.10">
    <property type="entry name" value="Neurolysin, domain 3"/>
    <property type="match status" value="1"/>
</dbReference>
<dbReference type="Gene3D" id="1.10.1370.40">
    <property type="match status" value="1"/>
</dbReference>
<evidence type="ECO:0000256" key="3">
    <source>
        <dbReference type="ARBA" id="ARBA00022723"/>
    </source>
</evidence>
<feature type="domain" description="Peptidase M3A/M3B catalytic" evidence="8">
    <location>
        <begin position="226"/>
        <end position="672"/>
    </location>
</feature>
<dbReference type="CDD" id="cd06456">
    <property type="entry name" value="M3A_DCP"/>
    <property type="match status" value="1"/>
</dbReference>
<keyword evidence="10" id="KW-1185">Reference proteome</keyword>
<name>A0ABW0ZHW5_9ACTN</name>
<reference evidence="10" key="1">
    <citation type="journal article" date="2019" name="Int. J. Syst. Evol. Microbiol.">
        <title>The Global Catalogue of Microorganisms (GCM) 10K type strain sequencing project: providing services to taxonomists for standard genome sequencing and annotation.</title>
        <authorList>
            <consortium name="The Broad Institute Genomics Platform"/>
            <consortium name="The Broad Institute Genome Sequencing Center for Infectious Disease"/>
            <person name="Wu L."/>
            <person name="Ma J."/>
        </authorList>
    </citation>
    <scope>NUCLEOTIDE SEQUENCE [LARGE SCALE GENOMIC DNA]</scope>
    <source>
        <strain evidence="10">YIM 94188</strain>
    </source>
</reference>
<evidence type="ECO:0000256" key="1">
    <source>
        <dbReference type="ARBA" id="ARBA00006040"/>
    </source>
</evidence>
<dbReference type="InterPro" id="IPR034005">
    <property type="entry name" value="M3A_DCP"/>
</dbReference>
<evidence type="ECO:0000256" key="2">
    <source>
        <dbReference type="ARBA" id="ARBA00022670"/>
    </source>
</evidence>
<comment type="caution">
    <text evidence="9">The sequence shown here is derived from an EMBL/GenBank/DDBJ whole genome shotgun (WGS) entry which is preliminary data.</text>
</comment>
<gene>
    <name evidence="9" type="ORF">ACFPQB_16685</name>
</gene>